<gene>
    <name evidence="4" type="primary">pdxA</name>
    <name evidence="4" type="ORF">QNI16_02985</name>
</gene>
<dbReference type="SUPFAM" id="SSF53659">
    <property type="entry name" value="Isocitrate/Isopropylmalate dehydrogenase-like"/>
    <property type="match status" value="1"/>
</dbReference>
<protein>
    <submittedName>
        <fullName evidence="4">4-hydroxythreonine-4-phosphate dehydrogenase PdxA</fullName>
        <ecNumber evidence="4">1.1.1.262</ecNumber>
    </submittedName>
</protein>
<dbReference type="Pfam" id="PF04166">
    <property type="entry name" value="PdxA"/>
    <property type="match status" value="1"/>
</dbReference>
<dbReference type="RefSeq" id="WP_313975603.1">
    <property type="nucleotide sequence ID" value="NZ_JASJOS010000001.1"/>
</dbReference>
<keyword evidence="3" id="KW-0520">NAD</keyword>
<organism evidence="4 5">
    <name type="scientific">Xanthocytophaga flava</name>
    <dbReference type="NCBI Taxonomy" id="3048013"/>
    <lineage>
        <taxon>Bacteria</taxon>
        <taxon>Pseudomonadati</taxon>
        <taxon>Bacteroidota</taxon>
        <taxon>Cytophagia</taxon>
        <taxon>Cytophagales</taxon>
        <taxon>Rhodocytophagaceae</taxon>
        <taxon>Xanthocytophaga</taxon>
    </lineage>
</organism>
<name>A0AAE3U6T5_9BACT</name>
<dbReference type="GO" id="GO:0046872">
    <property type="term" value="F:metal ion binding"/>
    <property type="evidence" value="ECO:0007669"/>
    <property type="project" value="UniProtKB-KW"/>
</dbReference>
<dbReference type="AlphaFoldDB" id="A0AAE3U6T5"/>
<reference evidence="4" key="1">
    <citation type="submission" date="2023-05" db="EMBL/GenBank/DDBJ databases">
        <authorList>
            <person name="Zhang X."/>
        </authorList>
    </citation>
    <scope>NUCLEOTIDE SEQUENCE</scope>
    <source>
        <strain evidence="4">YF14B1</strain>
    </source>
</reference>
<keyword evidence="1" id="KW-0479">Metal-binding</keyword>
<comment type="caution">
    <text evidence="4">The sequence shown here is derived from an EMBL/GenBank/DDBJ whole genome shotgun (WGS) entry which is preliminary data.</text>
</comment>
<dbReference type="NCBIfam" id="TIGR00557">
    <property type="entry name" value="pdxA"/>
    <property type="match status" value="1"/>
</dbReference>
<accession>A0AAE3U6T5</accession>
<dbReference type="Proteomes" id="UP001241110">
    <property type="component" value="Unassembled WGS sequence"/>
</dbReference>
<evidence type="ECO:0000313" key="5">
    <source>
        <dbReference type="Proteomes" id="UP001241110"/>
    </source>
</evidence>
<dbReference type="GO" id="GO:0050570">
    <property type="term" value="F:4-hydroxythreonine-4-phosphate dehydrogenase activity"/>
    <property type="evidence" value="ECO:0007669"/>
    <property type="project" value="UniProtKB-EC"/>
</dbReference>
<dbReference type="GO" id="GO:0051287">
    <property type="term" value="F:NAD binding"/>
    <property type="evidence" value="ECO:0007669"/>
    <property type="project" value="InterPro"/>
</dbReference>
<dbReference type="PANTHER" id="PTHR30004">
    <property type="entry name" value="4-HYDROXYTHREONINE-4-PHOSPHATE DEHYDROGENASE"/>
    <property type="match status" value="1"/>
</dbReference>
<dbReference type="EMBL" id="JASJOS010000001">
    <property type="protein sequence ID" value="MDJ1479433.1"/>
    <property type="molecule type" value="Genomic_DNA"/>
</dbReference>
<evidence type="ECO:0000256" key="1">
    <source>
        <dbReference type="ARBA" id="ARBA00022723"/>
    </source>
</evidence>
<sequence length="347" mass="38059">MSEHKPVIGITLGDFNGVGPEVTLKALAGGQISRVCTPVLYGSVKVLSRYRKLLNLEEIQLHSIRTMDQLIHKRVNVFNCWEEHLEIEPGKATPEAGNAAYLALKTAVADLKNNMLDAIVTAPINKHTIQNDAFKFPGHTEYFAHEFGSTDSLMFLVSPELRVAVATGHIPLEKVKPAITKDLITKKIKLLEHSLRHDFGIAKPKIAVLGLNPHAGEDGLLGMEEKEIIGPVISELKHKGTLVYGPLPADGFFGTGNYRKYDGILAMYHDQGLIPFKTIAFENGVNFTAGLSMVRTSPDHGTAYNIAGKNTADETSMREAIYLACDIVKNRREHLVVPTQPAPQSQP</sequence>
<evidence type="ECO:0000256" key="2">
    <source>
        <dbReference type="ARBA" id="ARBA00023002"/>
    </source>
</evidence>
<proteinExistence type="predicted"/>
<dbReference type="Gene3D" id="3.40.718.10">
    <property type="entry name" value="Isopropylmalate Dehydrogenase"/>
    <property type="match status" value="1"/>
</dbReference>
<dbReference type="EC" id="1.1.1.262" evidence="4"/>
<dbReference type="InterPro" id="IPR005255">
    <property type="entry name" value="PdxA_fam"/>
</dbReference>
<evidence type="ECO:0000313" key="4">
    <source>
        <dbReference type="EMBL" id="MDJ1479433.1"/>
    </source>
</evidence>
<dbReference type="PANTHER" id="PTHR30004:SF6">
    <property type="entry name" value="D-THREONATE 4-PHOSPHATE DEHYDROGENASE"/>
    <property type="match status" value="1"/>
</dbReference>
<keyword evidence="2 4" id="KW-0560">Oxidoreductase</keyword>
<evidence type="ECO:0000256" key="3">
    <source>
        <dbReference type="ARBA" id="ARBA00023027"/>
    </source>
</evidence>